<dbReference type="AlphaFoldDB" id="A0A9F5IBT0"/>
<dbReference type="Proteomes" id="UP000695026">
    <property type="component" value="Unplaced"/>
</dbReference>
<organism evidence="2 3">
    <name type="scientific">Python bivittatus</name>
    <name type="common">Burmese python</name>
    <name type="synonym">Python molurus bivittatus</name>
    <dbReference type="NCBI Taxonomy" id="176946"/>
    <lineage>
        <taxon>Eukaryota</taxon>
        <taxon>Metazoa</taxon>
        <taxon>Chordata</taxon>
        <taxon>Craniata</taxon>
        <taxon>Vertebrata</taxon>
        <taxon>Euteleostomi</taxon>
        <taxon>Lepidosauria</taxon>
        <taxon>Squamata</taxon>
        <taxon>Bifurcata</taxon>
        <taxon>Unidentata</taxon>
        <taxon>Episquamata</taxon>
        <taxon>Toxicofera</taxon>
        <taxon>Serpentes</taxon>
        <taxon>Henophidia</taxon>
        <taxon>Pythonidae</taxon>
        <taxon>Python</taxon>
    </lineage>
</organism>
<evidence type="ECO:0000259" key="1">
    <source>
        <dbReference type="PROSITE" id="PS51497"/>
    </source>
</evidence>
<evidence type="ECO:0000313" key="2">
    <source>
        <dbReference type="Proteomes" id="UP000695026"/>
    </source>
</evidence>
<dbReference type="RefSeq" id="XP_025020575.1">
    <property type="nucleotide sequence ID" value="XM_025164807.1"/>
</dbReference>
<dbReference type="InterPro" id="IPR053292">
    <property type="entry name" value="UBAP1-MVB12_assoc_domain"/>
</dbReference>
<protein>
    <submittedName>
        <fullName evidence="3">UBAP1-MVB12-associated (UMA)-domain containing protein 1 isoform X1</fullName>
    </submittedName>
</protein>
<keyword evidence="2" id="KW-1185">Reference proteome</keyword>
<gene>
    <name evidence="3" type="primary">UMAD1</name>
</gene>
<proteinExistence type="predicted"/>
<evidence type="ECO:0000313" key="3">
    <source>
        <dbReference type="RefSeq" id="XP_025020575.1"/>
    </source>
</evidence>
<feature type="domain" description="UMA" evidence="1">
    <location>
        <begin position="100"/>
        <end position="148"/>
    </location>
</feature>
<name>A0A9F5IBT0_PYTBI</name>
<dbReference type="PANTHER" id="PTHR36291">
    <property type="entry name" value="UBAP1-MVB12-ASSOCIATED (UMA)-DOMAIN CONTAINING PROTEIN 1"/>
    <property type="match status" value="1"/>
</dbReference>
<reference evidence="3" key="1">
    <citation type="submission" date="2025-08" db="UniProtKB">
        <authorList>
            <consortium name="RefSeq"/>
        </authorList>
    </citation>
    <scope>IDENTIFICATION</scope>
    <source>
        <tissue evidence="3">Liver</tissue>
    </source>
</reference>
<dbReference type="GeneID" id="107326063"/>
<dbReference type="PANTHER" id="PTHR36291:SF1">
    <property type="entry name" value="UBAP1-MVB12-ASSOCIATED (UMA)-DOMAIN CONTAINING PROTEIN 1"/>
    <property type="match status" value="1"/>
</dbReference>
<dbReference type="CTD" id="729852"/>
<dbReference type="OrthoDB" id="9872568at2759"/>
<dbReference type="PROSITE" id="PS51497">
    <property type="entry name" value="UMA"/>
    <property type="match status" value="1"/>
</dbReference>
<sequence length="151" mass="17032">MDLFFWWNNTQSISVIANNGNLEEASCSFVFHPGPRRVGNTINEERNNSADKTSLSVTGTQFDHTSQANSDNQSKLTETDTELEAKKNQNMESSSMLEFLSDVPFALAPHVLAVQDTCNDFSRQLFSCDVNDNLARFWYDFTLENSVLCES</sequence>
<accession>A0A9F5IBT0</accession>
<dbReference type="InterPro" id="IPR023340">
    <property type="entry name" value="UMA"/>
</dbReference>